<accession>A0ACC1BDC1</accession>
<proteinExistence type="predicted"/>
<organism evidence="1 2">
    <name type="scientific">Pistacia atlantica</name>
    <dbReference type="NCBI Taxonomy" id="434234"/>
    <lineage>
        <taxon>Eukaryota</taxon>
        <taxon>Viridiplantae</taxon>
        <taxon>Streptophyta</taxon>
        <taxon>Embryophyta</taxon>
        <taxon>Tracheophyta</taxon>
        <taxon>Spermatophyta</taxon>
        <taxon>Magnoliopsida</taxon>
        <taxon>eudicotyledons</taxon>
        <taxon>Gunneridae</taxon>
        <taxon>Pentapetalae</taxon>
        <taxon>rosids</taxon>
        <taxon>malvids</taxon>
        <taxon>Sapindales</taxon>
        <taxon>Anacardiaceae</taxon>
        <taxon>Pistacia</taxon>
    </lineage>
</organism>
<gene>
    <name evidence="1" type="ORF">Patl1_29333</name>
</gene>
<dbReference type="EMBL" id="CM047901">
    <property type="protein sequence ID" value="KAJ0096939.1"/>
    <property type="molecule type" value="Genomic_DNA"/>
</dbReference>
<sequence>MLCCIFQQITRFETLDYLTQWGFQIYFPLPSMPVIKTLLLTALGSFLALDQINVLGEMARKQLNGVVFFVFNPALVGSNLAKTITSESIVLLWFMPFNILATYIIGSVLGWILIKCTRAPQHLKGLILGCCSAGNLGNLPIIIIPAVCREKGSPFGAPETCYKYGMAYVSLSMAIGAVYFWSYVYNIVRVSSSKVNNEDNREEFPSKMNSAEGTPKLLQGDYTEAALVCTKTEGIEKVPILDKTKQYLRVITKELNLKAIFAPSTTGAVKQVECTKGIMFHKTSIYAMIKGYFFVVVGFLIGVVPQIRNLMIGGTAPLRVITDSASLLGDAAIPIVSLVVGGNLLRGLKGSGIEVCVIVGIIAVRYIVLPLLGIVIVKGAVRVGMVHSYPLYQFVLLLQYAVPPAMNIGTVTQLFGAGESECSVVMLWTYAVAPVSLTLWSTLFMWLVG</sequence>
<protein>
    <submittedName>
        <fullName evidence="1">Uncharacterized protein</fullName>
    </submittedName>
</protein>
<reference evidence="2" key="1">
    <citation type="journal article" date="2023" name="G3 (Bethesda)">
        <title>Genome assembly and association tests identify interacting loci associated with vigor, precocity, and sex in interspecific pistachio rootstocks.</title>
        <authorList>
            <person name="Palmer W."/>
            <person name="Jacygrad E."/>
            <person name="Sagayaradj S."/>
            <person name="Cavanaugh K."/>
            <person name="Han R."/>
            <person name="Bertier L."/>
            <person name="Beede B."/>
            <person name="Kafkas S."/>
            <person name="Golino D."/>
            <person name="Preece J."/>
            <person name="Michelmore R."/>
        </authorList>
    </citation>
    <scope>NUCLEOTIDE SEQUENCE [LARGE SCALE GENOMIC DNA]</scope>
</reference>
<dbReference type="Proteomes" id="UP001164250">
    <property type="component" value="Chromosome 5"/>
</dbReference>
<keyword evidence="2" id="KW-1185">Reference proteome</keyword>
<name>A0ACC1BDC1_9ROSI</name>
<evidence type="ECO:0000313" key="1">
    <source>
        <dbReference type="EMBL" id="KAJ0096939.1"/>
    </source>
</evidence>
<comment type="caution">
    <text evidence="1">The sequence shown here is derived from an EMBL/GenBank/DDBJ whole genome shotgun (WGS) entry which is preliminary data.</text>
</comment>
<evidence type="ECO:0000313" key="2">
    <source>
        <dbReference type="Proteomes" id="UP001164250"/>
    </source>
</evidence>